<protein>
    <submittedName>
        <fullName evidence="1">Uncharacterized protein</fullName>
    </submittedName>
</protein>
<evidence type="ECO:0000313" key="1">
    <source>
        <dbReference type="EMBL" id="JAD26917.1"/>
    </source>
</evidence>
<accession>A0A0A8YWD3</accession>
<dbReference type="EMBL" id="GBRH01270978">
    <property type="protein sequence ID" value="JAD26917.1"/>
    <property type="molecule type" value="Transcribed_RNA"/>
</dbReference>
<organism evidence="1">
    <name type="scientific">Arundo donax</name>
    <name type="common">Giant reed</name>
    <name type="synonym">Donax arundinaceus</name>
    <dbReference type="NCBI Taxonomy" id="35708"/>
    <lineage>
        <taxon>Eukaryota</taxon>
        <taxon>Viridiplantae</taxon>
        <taxon>Streptophyta</taxon>
        <taxon>Embryophyta</taxon>
        <taxon>Tracheophyta</taxon>
        <taxon>Spermatophyta</taxon>
        <taxon>Magnoliopsida</taxon>
        <taxon>Liliopsida</taxon>
        <taxon>Poales</taxon>
        <taxon>Poaceae</taxon>
        <taxon>PACMAD clade</taxon>
        <taxon>Arundinoideae</taxon>
        <taxon>Arundineae</taxon>
        <taxon>Arundo</taxon>
    </lineage>
</organism>
<proteinExistence type="predicted"/>
<dbReference type="AlphaFoldDB" id="A0A0A8YWD3"/>
<name>A0A0A8YWD3_ARUDO</name>
<reference evidence="1" key="1">
    <citation type="submission" date="2014-09" db="EMBL/GenBank/DDBJ databases">
        <authorList>
            <person name="Magalhaes I.L.F."/>
            <person name="Oliveira U."/>
            <person name="Santos F.R."/>
            <person name="Vidigal T.H.D.A."/>
            <person name="Brescovit A.D."/>
            <person name="Santos A.J."/>
        </authorList>
    </citation>
    <scope>NUCLEOTIDE SEQUENCE</scope>
    <source>
        <tissue evidence="1">Shoot tissue taken approximately 20 cm above the soil surface</tissue>
    </source>
</reference>
<sequence>MCEGHQLVHDMQQLYCGSKVSSCTEDFGPDSEVLLAKYYFEAS</sequence>
<reference evidence="1" key="2">
    <citation type="journal article" date="2015" name="Data Brief">
        <title>Shoot transcriptome of the giant reed, Arundo donax.</title>
        <authorList>
            <person name="Barrero R.A."/>
            <person name="Guerrero F.D."/>
            <person name="Moolhuijzen P."/>
            <person name="Goolsby J.A."/>
            <person name="Tidwell J."/>
            <person name="Bellgard S.E."/>
            <person name="Bellgard M.I."/>
        </authorList>
    </citation>
    <scope>NUCLEOTIDE SEQUENCE</scope>
    <source>
        <tissue evidence="1">Shoot tissue taken approximately 20 cm above the soil surface</tissue>
    </source>
</reference>